<dbReference type="Proteomes" id="UP000308652">
    <property type="component" value="Unassembled WGS sequence"/>
</dbReference>
<reference evidence="1 2" key="1">
    <citation type="journal article" date="2019" name="Nat. Ecol. Evol.">
        <title>Megaphylogeny resolves global patterns of mushroom evolution.</title>
        <authorList>
            <person name="Varga T."/>
            <person name="Krizsan K."/>
            <person name="Foldi C."/>
            <person name="Dima B."/>
            <person name="Sanchez-Garcia M."/>
            <person name="Sanchez-Ramirez S."/>
            <person name="Szollosi G.J."/>
            <person name="Szarkandi J.G."/>
            <person name="Papp V."/>
            <person name="Albert L."/>
            <person name="Andreopoulos W."/>
            <person name="Angelini C."/>
            <person name="Antonin V."/>
            <person name="Barry K.W."/>
            <person name="Bougher N.L."/>
            <person name="Buchanan P."/>
            <person name="Buyck B."/>
            <person name="Bense V."/>
            <person name="Catcheside P."/>
            <person name="Chovatia M."/>
            <person name="Cooper J."/>
            <person name="Damon W."/>
            <person name="Desjardin D."/>
            <person name="Finy P."/>
            <person name="Geml J."/>
            <person name="Haridas S."/>
            <person name="Hughes K."/>
            <person name="Justo A."/>
            <person name="Karasinski D."/>
            <person name="Kautmanova I."/>
            <person name="Kiss B."/>
            <person name="Kocsube S."/>
            <person name="Kotiranta H."/>
            <person name="LaButti K.M."/>
            <person name="Lechner B.E."/>
            <person name="Liimatainen K."/>
            <person name="Lipzen A."/>
            <person name="Lukacs Z."/>
            <person name="Mihaltcheva S."/>
            <person name="Morgado L.N."/>
            <person name="Niskanen T."/>
            <person name="Noordeloos M.E."/>
            <person name="Ohm R.A."/>
            <person name="Ortiz-Santana B."/>
            <person name="Ovrebo C."/>
            <person name="Racz N."/>
            <person name="Riley R."/>
            <person name="Savchenko A."/>
            <person name="Shiryaev A."/>
            <person name="Soop K."/>
            <person name="Spirin V."/>
            <person name="Szebenyi C."/>
            <person name="Tomsovsky M."/>
            <person name="Tulloss R.E."/>
            <person name="Uehling J."/>
            <person name="Grigoriev I.V."/>
            <person name="Vagvolgyi C."/>
            <person name="Papp T."/>
            <person name="Martin F.M."/>
            <person name="Miettinen O."/>
            <person name="Hibbett D.S."/>
            <person name="Nagy L.G."/>
        </authorList>
    </citation>
    <scope>NUCLEOTIDE SEQUENCE [LARGE SCALE GENOMIC DNA]</scope>
    <source>
        <strain evidence="1 2">CBS 166.37</strain>
    </source>
</reference>
<proteinExistence type="predicted"/>
<dbReference type="AlphaFoldDB" id="A0A5C3LJH6"/>
<organism evidence="1 2">
    <name type="scientific">Crucibulum laeve</name>
    <dbReference type="NCBI Taxonomy" id="68775"/>
    <lineage>
        <taxon>Eukaryota</taxon>
        <taxon>Fungi</taxon>
        <taxon>Dikarya</taxon>
        <taxon>Basidiomycota</taxon>
        <taxon>Agaricomycotina</taxon>
        <taxon>Agaricomycetes</taxon>
        <taxon>Agaricomycetidae</taxon>
        <taxon>Agaricales</taxon>
        <taxon>Agaricineae</taxon>
        <taxon>Nidulariaceae</taxon>
        <taxon>Crucibulum</taxon>
    </lineage>
</organism>
<sequence>MIVPQLMESTSLEAVKYFDMMASLLAKNIAFDEFYNANKNDPMFPFSKSLTSYDDVIADIEHFTGPLEKEASLLFIHGPDSQAPSISILAYAVAKQMKANKLLGASFFFPTPGFLEFPLIGPSTLILTIAYQLGIKFPILQPYIVQGAISSSASSLSRQLEELIAKPALVLRNMNIAQKQIIVINGLDYCPESSQSHLRSVVQLHLRSAIESLHRCISNNDLPLAVLLFGGDSSKDALKKDPSSAEIDLYFVTGEGKGPGPQFKQVFSSLTPLAGDVWSLLSHFTIYGENLRTPSLQLPIASLIMQLLELGPDDLSACLLTLQPLFPLPCQSLDTLWQTQAELRLIWSPWLTKFLKNYRRTKIHRSTGSKIDILLLKLCIKIITNNLKEHSHMGVYCNLVLYMPLECVHDIGDLQKGKTELEPNRRHTSLTDYSTSSSQKQITFLQISKTVYSLAATSIFKVDIHSLRHFQVRRRISFTRNYSTITFAIRHIRLSSGYGEKYENVHPQRVFHLSSRCFFSPNQYLEFPYNF</sequence>
<gene>
    <name evidence="1" type="ORF">BDQ12DRAFT_450872</name>
</gene>
<keyword evidence="2" id="KW-1185">Reference proteome</keyword>
<accession>A0A5C3LJH6</accession>
<protein>
    <submittedName>
        <fullName evidence="1">Uncharacterized protein</fullName>
    </submittedName>
</protein>
<evidence type="ECO:0000313" key="2">
    <source>
        <dbReference type="Proteomes" id="UP000308652"/>
    </source>
</evidence>
<name>A0A5C3LJH6_9AGAR</name>
<dbReference type="EMBL" id="ML213657">
    <property type="protein sequence ID" value="TFK33020.1"/>
    <property type="molecule type" value="Genomic_DNA"/>
</dbReference>
<evidence type="ECO:0000313" key="1">
    <source>
        <dbReference type="EMBL" id="TFK33020.1"/>
    </source>
</evidence>